<reference evidence="3 4" key="1">
    <citation type="submission" date="2022-07" db="EMBL/GenBank/DDBJ databases">
        <title>Novel species in genus cellulomonas.</title>
        <authorList>
            <person name="Ye L."/>
        </authorList>
    </citation>
    <scope>NUCLEOTIDE SEQUENCE [LARGE SCALE GENOMIC DNA]</scope>
    <source>
        <strain evidence="4">zg-Y338</strain>
    </source>
</reference>
<evidence type="ECO:0000313" key="4">
    <source>
        <dbReference type="Proteomes" id="UP001316189"/>
    </source>
</evidence>
<dbReference type="InterPro" id="IPR000387">
    <property type="entry name" value="Tyr_Pase_dom"/>
</dbReference>
<dbReference type="SUPFAM" id="SSF52799">
    <property type="entry name" value="(Phosphotyrosine protein) phosphatases II"/>
    <property type="match status" value="1"/>
</dbReference>
<evidence type="ECO:0000256" key="1">
    <source>
        <dbReference type="SAM" id="MobiDB-lite"/>
    </source>
</evidence>
<gene>
    <name evidence="3" type="ORF">NP064_14990</name>
</gene>
<evidence type="ECO:0000313" key="3">
    <source>
        <dbReference type="EMBL" id="UUI75061.1"/>
    </source>
</evidence>
<feature type="compositionally biased region" description="Basic residues" evidence="1">
    <location>
        <begin position="233"/>
        <end position="242"/>
    </location>
</feature>
<dbReference type="InterPro" id="IPR016130">
    <property type="entry name" value="Tyr_Pase_AS"/>
</dbReference>
<feature type="domain" description="Tyrosine specific protein phosphatases" evidence="2">
    <location>
        <begin position="105"/>
        <end position="153"/>
    </location>
</feature>
<dbReference type="Proteomes" id="UP001316189">
    <property type="component" value="Chromosome"/>
</dbReference>
<dbReference type="InterPro" id="IPR026893">
    <property type="entry name" value="Tyr/Ser_Pase_IphP-type"/>
</dbReference>
<protein>
    <submittedName>
        <fullName evidence="3">Tyrosine-protein phosphatase</fullName>
    </submittedName>
</protein>
<feature type="compositionally biased region" description="Basic residues" evidence="1">
    <location>
        <begin position="208"/>
        <end position="225"/>
    </location>
</feature>
<accession>A0ABY5KX42</accession>
<evidence type="ECO:0000259" key="2">
    <source>
        <dbReference type="PROSITE" id="PS50056"/>
    </source>
</evidence>
<name>A0ABY5KX42_9CELL</name>
<organism evidence="3 4">
    <name type="scientific">Cellulomonas chengniuliangii</name>
    <dbReference type="NCBI Taxonomy" id="2968084"/>
    <lineage>
        <taxon>Bacteria</taxon>
        <taxon>Bacillati</taxon>
        <taxon>Actinomycetota</taxon>
        <taxon>Actinomycetes</taxon>
        <taxon>Micrococcales</taxon>
        <taxon>Cellulomonadaceae</taxon>
        <taxon>Cellulomonas</taxon>
    </lineage>
</organism>
<dbReference type="Gene3D" id="3.90.190.10">
    <property type="entry name" value="Protein tyrosine phosphatase superfamily"/>
    <property type="match status" value="1"/>
</dbReference>
<dbReference type="EMBL" id="CP101988">
    <property type="protein sequence ID" value="UUI75061.1"/>
    <property type="molecule type" value="Genomic_DNA"/>
</dbReference>
<sequence length="242" mass="26754">MPGFANLRDVGGYRIGATATARWRSLLRADMPHEPVDLRALADVPVGTVIDLREDDEALETASVFVERGFHVVRRPVFGGTAESFVSRRVRLTELYTHVVTACAPGLTDAVRAIADAEASSAVLVHCTAGKDRTGLTVALALRAVGVDRRDVVSDYVATEARLRGPWRDRRLAELEEHHGADLSGSSQLLFGSPGHAFDHALDLDRHRRSHPHRRQRSPLHRRPVRGACRPGRGSRRDRRPH</sequence>
<proteinExistence type="predicted"/>
<dbReference type="RefSeq" id="WP_227570056.1">
    <property type="nucleotide sequence ID" value="NZ_CP101988.1"/>
</dbReference>
<dbReference type="PROSITE" id="PS50056">
    <property type="entry name" value="TYR_PHOSPHATASE_2"/>
    <property type="match status" value="1"/>
</dbReference>
<feature type="region of interest" description="Disordered" evidence="1">
    <location>
        <begin position="208"/>
        <end position="242"/>
    </location>
</feature>
<dbReference type="PROSITE" id="PS00383">
    <property type="entry name" value="TYR_PHOSPHATASE_1"/>
    <property type="match status" value="1"/>
</dbReference>
<dbReference type="Pfam" id="PF13350">
    <property type="entry name" value="Y_phosphatase3"/>
    <property type="match status" value="1"/>
</dbReference>
<keyword evidence="4" id="KW-1185">Reference proteome</keyword>
<dbReference type="InterPro" id="IPR029021">
    <property type="entry name" value="Prot-tyrosine_phosphatase-like"/>
</dbReference>